<dbReference type="Proteomes" id="UP000323274">
    <property type="component" value="Unassembled WGS sequence"/>
</dbReference>
<comment type="caution">
    <text evidence="1">The sequence shown here is derived from an EMBL/GenBank/DDBJ whole genome shotgun (WGS) entry which is preliminary data.</text>
</comment>
<dbReference type="AlphaFoldDB" id="A0A5A5U4B0"/>
<dbReference type="EMBL" id="BJJW01000038">
    <property type="protein sequence ID" value="GDZ84795.1"/>
    <property type="molecule type" value="Genomic_DNA"/>
</dbReference>
<evidence type="ECO:0000313" key="2">
    <source>
        <dbReference type="Proteomes" id="UP000323274"/>
    </source>
</evidence>
<protein>
    <submittedName>
        <fullName evidence="1">Uncharacterized protein</fullName>
    </submittedName>
</protein>
<reference evidence="1 2" key="1">
    <citation type="submission" date="2019-04" db="EMBL/GenBank/DDBJ databases">
        <title>A pseudo-fructophilic Leuconostoc citreum strain F192-5 isolated from peel of satsuma mandarin: the first report for isolation and characterization of strain-dependent fructophilic-like characteristics.</title>
        <authorList>
            <person name="Maeno S."/>
            <person name="Tanizawa Y."/>
            <person name="Kajikawa A."/>
            <person name="Kanesaki Y."/>
            <person name="Kubota E."/>
            <person name="Arita M."/>
            <person name="Leon D."/>
            <person name="Endo A."/>
        </authorList>
    </citation>
    <scope>NUCLEOTIDE SEQUENCE [LARGE SCALE GENOMIC DNA]</scope>
    <source>
        <strain evidence="1 2">F192-5</strain>
    </source>
</reference>
<sequence>MGSLAKDKAEKIKGLLKENYPRIIVEKLPQGFGKEEIEKTKISFLKSDGPFDGFGTVYGKCSSKAQRNYQYVFVSVIDDGKVAVVGKTSFWDTRLENGNIDPDSSEKYNLGDLYRPYSRKKSSPTAQAITAHYQGESVSDVNEKITYAVIIPIDNSGFDTEEVKARQQNDADKHTHEQEKIIGDLILDEFDILNSNSHKR</sequence>
<dbReference type="RefSeq" id="WP_085699245.1">
    <property type="nucleotide sequence ID" value="NZ_BJJW01000038.1"/>
</dbReference>
<name>A0A5A5U4B0_LEUCI</name>
<evidence type="ECO:0000313" key="1">
    <source>
        <dbReference type="EMBL" id="GDZ84795.1"/>
    </source>
</evidence>
<gene>
    <name evidence="1" type="ORF">LCIT_20370</name>
</gene>
<accession>A0A5A5U4B0</accession>
<proteinExistence type="predicted"/>
<organism evidence="1 2">
    <name type="scientific">Leuconostoc citreum</name>
    <dbReference type="NCBI Taxonomy" id="33964"/>
    <lineage>
        <taxon>Bacteria</taxon>
        <taxon>Bacillati</taxon>
        <taxon>Bacillota</taxon>
        <taxon>Bacilli</taxon>
        <taxon>Lactobacillales</taxon>
        <taxon>Lactobacillaceae</taxon>
        <taxon>Leuconostoc</taxon>
    </lineage>
</organism>